<evidence type="ECO:0000313" key="3">
    <source>
        <dbReference type="Proteomes" id="UP000230390"/>
    </source>
</evidence>
<proteinExistence type="predicted"/>
<comment type="caution">
    <text evidence="2">The sequence shown here is derived from an EMBL/GenBank/DDBJ whole genome shotgun (WGS) entry which is preliminary data.</text>
</comment>
<dbReference type="RefSeq" id="WP_099788456.1">
    <property type="nucleotide sequence ID" value="NZ_JBHLYV010000032.1"/>
</dbReference>
<gene>
    <name evidence="2" type="ORF">CR105_10770</name>
</gene>
<keyword evidence="3" id="KW-1185">Reference proteome</keyword>
<feature type="transmembrane region" description="Helical" evidence="1">
    <location>
        <begin position="37"/>
        <end position="57"/>
    </location>
</feature>
<accession>A0A2G8TFY3</accession>
<reference evidence="2 3" key="1">
    <citation type="submission" date="2017-10" db="EMBL/GenBank/DDBJ databases">
        <title>Massilia psychrophilum sp. nov., a novel purple-pigmented bacterium isolated from Tianshan glacier, Xinjiang Municipality, China.</title>
        <authorList>
            <person name="Wang H."/>
        </authorList>
    </citation>
    <scope>NUCLEOTIDE SEQUENCE [LARGE SCALE GENOMIC DNA]</scope>
    <source>
        <strain evidence="2 3">JCM 30074</strain>
    </source>
</reference>
<evidence type="ECO:0000256" key="1">
    <source>
        <dbReference type="SAM" id="Phobius"/>
    </source>
</evidence>
<dbReference type="EMBL" id="PDOC01000005">
    <property type="protein sequence ID" value="PIL44952.1"/>
    <property type="molecule type" value="Genomic_DNA"/>
</dbReference>
<sequence length="62" mass="6729">MQGARFWILQYVLAAASMFALLVVVDLIGGKQLGDGIWLSLIFALAASAIFIGARYLRSRKG</sequence>
<keyword evidence="1" id="KW-1133">Transmembrane helix</keyword>
<protein>
    <submittedName>
        <fullName evidence="2">Uncharacterized protein</fullName>
    </submittedName>
</protein>
<name>A0A2G8TFY3_9BURK</name>
<keyword evidence="1" id="KW-0812">Transmembrane</keyword>
<dbReference type="OrthoDB" id="8759382at2"/>
<dbReference type="Proteomes" id="UP000230390">
    <property type="component" value="Unassembled WGS sequence"/>
</dbReference>
<feature type="transmembrane region" description="Helical" evidence="1">
    <location>
        <begin position="7"/>
        <end position="25"/>
    </location>
</feature>
<keyword evidence="1" id="KW-0472">Membrane</keyword>
<organism evidence="2 3">
    <name type="scientific">Massilia eurypsychrophila</name>
    <dbReference type="NCBI Taxonomy" id="1485217"/>
    <lineage>
        <taxon>Bacteria</taxon>
        <taxon>Pseudomonadati</taxon>
        <taxon>Pseudomonadota</taxon>
        <taxon>Betaproteobacteria</taxon>
        <taxon>Burkholderiales</taxon>
        <taxon>Oxalobacteraceae</taxon>
        <taxon>Telluria group</taxon>
        <taxon>Massilia</taxon>
    </lineage>
</organism>
<evidence type="ECO:0000313" key="2">
    <source>
        <dbReference type="EMBL" id="PIL44952.1"/>
    </source>
</evidence>
<dbReference type="AlphaFoldDB" id="A0A2G8TFY3"/>